<dbReference type="PANTHER" id="PTHR31793">
    <property type="entry name" value="4-HYDROXYBENZOYL-COA THIOESTERASE FAMILY MEMBER"/>
    <property type="match status" value="1"/>
</dbReference>
<dbReference type="Proteomes" id="UP001056855">
    <property type="component" value="Chromosome"/>
</dbReference>
<evidence type="ECO:0000313" key="4">
    <source>
        <dbReference type="Proteomes" id="UP001056855"/>
    </source>
</evidence>
<dbReference type="GO" id="GO:0047617">
    <property type="term" value="F:fatty acyl-CoA hydrolase activity"/>
    <property type="evidence" value="ECO:0007669"/>
    <property type="project" value="TreeGrafter"/>
</dbReference>
<gene>
    <name evidence="3" type="ORF">NGM29_17840</name>
</gene>
<keyword evidence="4" id="KW-1185">Reference proteome</keyword>
<comment type="similarity">
    <text evidence="1">Belongs to the 4-hydroxybenzoyl-CoA thioesterase family.</text>
</comment>
<dbReference type="Gene3D" id="3.10.129.10">
    <property type="entry name" value="Hotdog Thioesterase"/>
    <property type="match status" value="1"/>
</dbReference>
<evidence type="ECO:0000313" key="3">
    <source>
        <dbReference type="EMBL" id="UTF53604.1"/>
    </source>
</evidence>
<dbReference type="KEGG" id="sawl:NGM29_17840"/>
<keyword evidence="2" id="KW-0378">Hydrolase</keyword>
<evidence type="ECO:0000256" key="1">
    <source>
        <dbReference type="ARBA" id="ARBA00005953"/>
    </source>
</evidence>
<protein>
    <submittedName>
        <fullName evidence="3">Acyl-CoA thioesterase</fullName>
    </submittedName>
</protein>
<name>A0A9E7STE7_9EURY</name>
<dbReference type="EMBL" id="CP100355">
    <property type="protein sequence ID" value="UTF53604.1"/>
    <property type="molecule type" value="Genomic_DNA"/>
</dbReference>
<accession>A0A9E7STE7</accession>
<sequence length="139" mass="15482">MTDLATDLPFTVDVPIRYRDLDTFSHVNNAVYVTYLESARAAYLEAVADLAVEDYGFVVANLEITYERSITMGQDVVVATGTTELGTSSWTMSYEIYADETRAATAETTLVCVDVETRSSIPMPDSLRQRIVEYEGLEE</sequence>
<dbReference type="RefSeq" id="WP_254158129.1">
    <property type="nucleotide sequence ID" value="NZ_CP100355.1"/>
</dbReference>
<dbReference type="Pfam" id="PF13279">
    <property type="entry name" value="4HBT_2"/>
    <property type="match status" value="1"/>
</dbReference>
<proteinExistence type="inferred from homology"/>
<dbReference type="SUPFAM" id="SSF54637">
    <property type="entry name" value="Thioesterase/thiol ester dehydrase-isomerase"/>
    <property type="match status" value="1"/>
</dbReference>
<dbReference type="PANTHER" id="PTHR31793:SF27">
    <property type="entry name" value="NOVEL THIOESTERASE SUPERFAMILY DOMAIN AND SAPOSIN A-TYPE DOMAIN CONTAINING PROTEIN (0610012H03RIK)"/>
    <property type="match status" value="1"/>
</dbReference>
<evidence type="ECO:0000256" key="2">
    <source>
        <dbReference type="ARBA" id="ARBA00022801"/>
    </source>
</evidence>
<dbReference type="GeneID" id="73291948"/>
<dbReference type="CDD" id="cd00586">
    <property type="entry name" value="4HBT"/>
    <property type="match status" value="1"/>
</dbReference>
<dbReference type="InterPro" id="IPR050563">
    <property type="entry name" value="4-hydroxybenzoyl-CoA_TE"/>
</dbReference>
<reference evidence="3" key="1">
    <citation type="submission" date="2022-06" db="EMBL/GenBank/DDBJ databases">
        <title>Diverse halophilic archaea isolated from saline environments.</title>
        <authorList>
            <person name="Cui H.-L."/>
        </authorList>
    </citation>
    <scope>NUCLEOTIDE SEQUENCE</scope>
    <source>
        <strain evidence="3">WLHS1</strain>
    </source>
</reference>
<dbReference type="AlphaFoldDB" id="A0A9E7STE7"/>
<dbReference type="InterPro" id="IPR029069">
    <property type="entry name" value="HotDog_dom_sf"/>
</dbReference>
<organism evidence="3 4">
    <name type="scientific">Natronosalvus rutilus</name>
    <dbReference type="NCBI Taxonomy" id="2953753"/>
    <lineage>
        <taxon>Archaea</taxon>
        <taxon>Methanobacteriati</taxon>
        <taxon>Methanobacteriota</taxon>
        <taxon>Stenosarchaea group</taxon>
        <taxon>Halobacteria</taxon>
        <taxon>Halobacteriales</taxon>
        <taxon>Natrialbaceae</taxon>
        <taxon>Natronosalvus</taxon>
    </lineage>
</organism>